<keyword evidence="3" id="KW-0159">Chromosome partition</keyword>
<dbReference type="STRING" id="1817813.A2008_02045"/>
<accession>A0A1F7WLL7</accession>
<sequence>MKKEHLIIEALLFVSPASLPSSKIAEILKVETKDATQIIEEYGQILQGRQTAFQLIKDPDGFRLGTRTEYFAYIEMLVAPRETKLSYQALETLSVITFKQPITKQEIEKVRGINSDGIINMLYSRSLIKVVGVKKIAGNPKLYGISKDFFKYFGIKSVTELKNYLKSIEIDTAKLDALLAEDREEGANILFEDPNQESFDFTDDEIKINENEVGSDGVDADTGENQSESADENDGTDNAGNNENKDGSGDDGDNDRRKTFSSEPEIPGDSGLTTVETEILPPPENDLTVQADEPGTPLPEPEDEAQR</sequence>
<organism evidence="6 7">
    <name type="scientific">Candidatus Wallbacteria bacterium GWC2_49_35</name>
    <dbReference type="NCBI Taxonomy" id="1817813"/>
    <lineage>
        <taxon>Bacteria</taxon>
        <taxon>Candidatus Walliibacteriota</taxon>
    </lineage>
</organism>
<dbReference type="SUPFAM" id="SSF46785">
    <property type="entry name" value="Winged helix' DNA-binding domain"/>
    <property type="match status" value="2"/>
</dbReference>
<reference evidence="6 7" key="1">
    <citation type="journal article" date="2016" name="Nat. Commun.">
        <title>Thousands of microbial genomes shed light on interconnected biogeochemical processes in an aquifer system.</title>
        <authorList>
            <person name="Anantharaman K."/>
            <person name="Brown C.T."/>
            <person name="Hug L.A."/>
            <person name="Sharon I."/>
            <person name="Castelle C.J."/>
            <person name="Probst A.J."/>
            <person name="Thomas B.C."/>
            <person name="Singh A."/>
            <person name="Wilkins M.J."/>
            <person name="Karaoz U."/>
            <person name="Brodie E.L."/>
            <person name="Williams K.H."/>
            <person name="Hubbard S.S."/>
            <person name="Banfield J.F."/>
        </authorList>
    </citation>
    <scope>NUCLEOTIDE SEQUENCE [LARGE SCALE GENOMIC DNA]</scope>
</reference>
<feature type="region of interest" description="Disordered" evidence="5">
    <location>
        <begin position="211"/>
        <end position="307"/>
    </location>
</feature>
<dbReference type="Pfam" id="PF04079">
    <property type="entry name" value="SMC_ScpB"/>
    <property type="match status" value="1"/>
</dbReference>
<evidence type="ECO:0000256" key="4">
    <source>
        <dbReference type="ARBA" id="ARBA00023306"/>
    </source>
</evidence>
<dbReference type="GO" id="GO:0051304">
    <property type="term" value="P:chromosome separation"/>
    <property type="evidence" value="ECO:0007669"/>
    <property type="project" value="InterPro"/>
</dbReference>
<dbReference type="PANTHER" id="PTHR34298">
    <property type="entry name" value="SEGREGATION AND CONDENSATION PROTEIN B"/>
    <property type="match status" value="1"/>
</dbReference>
<evidence type="ECO:0000256" key="5">
    <source>
        <dbReference type="SAM" id="MobiDB-lite"/>
    </source>
</evidence>
<dbReference type="InterPro" id="IPR036390">
    <property type="entry name" value="WH_DNA-bd_sf"/>
</dbReference>
<protein>
    <submittedName>
        <fullName evidence="6">SMC-Scp complex subunit ScpB</fullName>
    </submittedName>
</protein>
<proteinExistence type="predicted"/>
<feature type="compositionally biased region" description="Basic and acidic residues" evidence="5">
    <location>
        <begin position="243"/>
        <end position="260"/>
    </location>
</feature>
<dbReference type="Gene3D" id="1.10.10.10">
    <property type="entry name" value="Winged helix-like DNA-binding domain superfamily/Winged helix DNA-binding domain"/>
    <property type="match status" value="2"/>
</dbReference>
<dbReference type="EMBL" id="MGFH01000191">
    <property type="protein sequence ID" value="OGM03008.1"/>
    <property type="molecule type" value="Genomic_DNA"/>
</dbReference>
<evidence type="ECO:0000256" key="2">
    <source>
        <dbReference type="ARBA" id="ARBA00022618"/>
    </source>
</evidence>
<dbReference type="NCBIfam" id="TIGR00281">
    <property type="entry name" value="SMC-Scp complex subunit ScpB"/>
    <property type="match status" value="1"/>
</dbReference>
<dbReference type="AlphaFoldDB" id="A0A1F7WLL7"/>
<keyword evidence="4" id="KW-0131">Cell cycle</keyword>
<dbReference type="GO" id="GO:0051301">
    <property type="term" value="P:cell division"/>
    <property type="evidence" value="ECO:0007669"/>
    <property type="project" value="UniProtKB-KW"/>
</dbReference>
<dbReference type="Proteomes" id="UP000178735">
    <property type="component" value="Unassembled WGS sequence"/>
</dbReference>
<evidence type="ECO:0000313" key="7">
    <source>
        <dbReference type="Proteomes" id="UP000178735"/>
    </source>
</evidence>
<dbReference type="InterPro" id="IPR005234">
    <property type="entry name" value="ScpB_csome_segregation"/>
</dbReference>
<name>A0A1F7WLL7_9BACT</name>
<keyword evidence="2" id="KW-0132">Cell division</keyword>
<evidence type="ECO:0000256" key="3">
    <source>
        <dbReference type="ARBA" id="ARBA00022829"/>
    </source>
</evidence>
<dbReference type="InterPro" id="IPR036388">
    <property type="entry name" value="WH-like_DNA-bd_sf"/>
</dbReference>
<evidence type="ECO:0000313" key="6">
    <source>
        <dbReference type="EMBL" id="OGM03008.1"/>
    </source>
</evidence>
<gene>
    <name evidence="6" type="ORF">A2008_02045</name>
</gene>
<dbReference type="PANTHER" id="PTHR34298:SF2">
    <property type="entry name" value="SEGREGATION AND CONDENSATION PROTEIN B"/>
    <property type="match status" value="1"/>
</dbReference>
<keyword evidence="1" id="KW-0963">Cytoplasm</keyword>
<comment type="caution">
    <text evidence="6">The sequence shown here is derived from an EMBL/GenBank/DDBJ whole genome shotgun (WGS) entry which is preliminary data.</text>
</comment>
<evidence type="ECO:0000256" key="1">
    <source>
        <dbReference type="ARBA" id="ARBA00022490"/>
    </source>
</evidence>